<dbReference type="AlphaFoldDB" id="A0A7Y8Y075"/>
<gene>
    <name evidence="3" type="ORF">HZF10_04165</name>
</gene>
<proteinExistence type="predicted"/>
<feature type="compositionally biased region" description="Polar residues" evidence="2">
    <location>
        <begin position="1062"/>
        <end position="1072"/>
    </location>
</feature>
<comment type="caution">
    <text evidence="3">The sequence shown here is derived from an EMBL/GenBank/DDBJ whole genome shotgun (WGS) entry which is preliminary data.</text>
</comment>
<accession>A0A7Y8Y075</accession>
<dbReference type="EMBL" id="JACBJI010000002">
    <property type="protein sequence ID" value="NYA70103.1"/>
    <property type="molecule type" value="Genomic_DNA"/>
</dbReference>
<reference evidence="3 4" key="1">
    <citation type="submission" date="2020-07" db="EMBL/GenBank/DDBJ databases">
        <authorList>
            <person name="Sun Q."/>
        </authorList>
    </citation>
    <scope>NUCLEOTIDE SEQUENCE [LARGE SCALE GENOMIC DNA]</scope>
    <source>
        <strain evidence="3 4">MAH-1</strain>
    </source>
</reference>
<evidence type="ECO:0000256" key="2">
    <source>
        <dbReference type="SAM" id="MobiDB-lite"/>
    </source>
</evidence>
<feature type="region of interest" description="Disordered" evidence="2">
    <location>
        <begin position="1050"/>
        <end position="1072"/>
    </location>
</feature>
<sequence>MKFDEVAKQIAAHPSMKVLSQQEGSLYVHLWDNLFYQIITSKSPYVRDGILSVLTADFFLKTFDQVERTDKSMQKLAQARIVMPKGLFDLALVSGDQKGVKKTSHEAKAILESDSKNIILSSQIDENIALSKSIERVQALYDKSEAGRYKKTYDAYNGQVQQAYAQAEKVERVVTDPVTGATSVVVEYVGLVLPTFSYTPNSQIEFLETSGILSESQILELSEVSDENGFESLDDIQNYLKQQVDTATQQLFARTPLQQRLATTGGVVLPTGSQSRIGAANGSQNFTITGSSRNGLHSLALLFDNVAPTVINAPANTYSVIFNGQTTPVIGTSFNQNRLDGKLQVTIFLEKLNVAGKASFTLEGDLMLSDNSLLHFQGSAIVKIKDIMFLNFCTSNGSGTYTRELLLDEGQHPEEGDENVPAADYIPSGFGIKRLGIADYRKVEQEVCCYVPGEVSHIENVMAREYKEKATRRMRRTENTTTSSTEKETEKLTDTTSTDRFEMNQEVASVIAEDTSIGAHASFSAEWDTGTKYGLQAGADFANNTSSEVSDSQAITHAKELTERALERVVTKVKEERVSKIIEEFEENNKHGFDNRKGDKHVSGVFRWVDKVYRNRILNYGKRLMYEFMIPEPAFFHNKAVENSDKDGDLIKPIDPREGSGTLKLELGDNFESRYKYWAQAYNAEVAAPPKEKSFSKEFGTVNDRDGVHTMHKNGYSFKVDIEDGYECTKFSATGGFVMEGSGSDAHTFMVVNVGTFTQKYDFNNTYKGARVEVSNYPLTKYIGTALPVSIMVSDAEPVTLNVTAFCAPTAQTKEQWQMEAFNAIIDAYQTKLDQYNAKYAELMALRDQKIRLNPMFYRQIENTVLRKNCIEYMVSHDALGKTPFVTGTLLKDIRATYDDAKLETYAATVKFFEQAFEWDLMSYHFYPFYWSQKDKWQEKYLEQNDDPLFRSFLQSGMARVIVTVRPGFEEVVNWYMATGQIWNGGQVPTIDDPLFLSIIEEIRQPEGAVEGEWETRVPTSLTVIQAGTIGLNVEGLPCDDDCKDYRQFDSDGHPVLDSNGDPISTNPISQSDNVSLGNVVEDQEAIQESITAIQEDIEEIKDALNIAE</sequence>
<feature type="region of interest" description="Disordered" evidence="2">
    <location>
        <begin position="469"/>
        <end position="496"/>
    </location>
</feature>
<protein>
    <submittedName>
        <fullName evidence="3">Uncharacterized protein</fullName>
    </submittedName>
</protein>
<organism evidence="3 4">
    <name type="scientific">Flavobacterium agri</name>
    <dbReference type="NCBI Taxonomy" id="2743471"/>
    <lineage>
        <taxon>Bacteria</taxon>
        <taxon>Pseudomonadati</taxon>
        <taxon>Bacteroidota</taxon>
        <taxon>Flavobacteriia</taxon>
        <taxon>Flavobacteriales</taxon>
        <taxon>Flavobacteriaceae</taxon>
        <taxon>Flavobacterium</taxon>
    </lineage>
</organism>
<evidence type="ECO:0000313" key="4">
    <source>
        <dbReference type="Proteomes" id="UP000535020"/>
    </source>
</evidence>
<name>A0A7Y8Y075_9FLAO</name>
<feature type="compositionally biased region" description="Basic and acidic residues" evidence="2">
    <location>
        <begin position="485"/>
        <end position="496"/>
    </location>
</feature>
<dbReference type="Proteomes" id="UP000535020">
    <property type="component" value="Unassembled WGS sequence"/>
</dbReference>
<feature type="coiled-coil region" evidence="1">
    <location>
        <begin position="819"/>
        <end position="846"/>
    </location>
</feature>
<evidence type="ECO:0000256" key="1">
    <source>
        <dbReference type="SAM" id="Coils"/>
    </source>
</evidence>
<keyword evidence="4" id="KW-1185">Reference proteome</keyword>
<evidence type="ECO:0000313" key="3">
    <source>
        <dbReference type="EMBL" id="NYA70103.1"/>
    </source>
</evidence>
<keyword evidence="1" id="KW-0175">Coiled coil</keyword>